<comment type="caution">
    <text evidence="2">The sequence shown here is derived from an EMBL/GenBank/DDBJ whole genome shotgun (WGS) entry which is preliminary data.</text>
</comment>
<sequence>MQINDPLLSKREAAALLRVSAATFYRRIADGTVPKPLKIGTLSRWSLSDIQKTIEAAKVARNSVNG</sequence>
<evidence type="ECO:0000313" key="3">
    <source>
        <dbReference type="Proteomes" id="UP000219914"/>
    </source>
</evidence>
<name>A0ABX4JHW0_9HYPH</name>
<dbReference type="EMBL" id="NWSY01000048">
    <property type="protein sequence ID" value="PDT19386.1"/>
    <property type="molecule type" value="Genomic_DNA"/>
</dbReference>
<accession>A0ABX4JHW0</accession>
<gene>
    <name evidence="2" type="ORF">CO674_33210</name>
</gene>
<dbReference type="Proteomes" id="UP000219914">
    <property type="component" value="Unassembled WGS sequence"/>
</dbReference>
<dbReference type="Pfam" id="PF12728">
    <property type="entry name" value="HTH_17"/>
    <property type="match status" value="1"/>
</dbReference>
<dbReference type="RefSeq" id="WP_097537417.1">
    <property type="nucleotide sequence ID" value="NZ_LODW01000079.1"/>
</dbReference>
<protein>
    <submittedName>
        <fullName evidence="2">DNA-binding protein</fullName>
    </submittedName>
</protein>
<keyword evidence="2" id="KW-0238">DNA-binding</keyword>
<evidence type="ECO:0000259" key="1">
    <source>
        <dbReference type="Pfam" id="PF12728"/>
    </source>
</evidence>
<feature type="domain" description="Helix-turn-helix" evidence="1">
    <location>
        <begin position="7"/>
        <end position="56"/>
    </location>
</feature>
<evidence type="ECO:0000313" key="2">
    <source>
        <dbReference type="EMBL" id="PDT19386.1"/>
    </source>
</evidence>
<dbReference type="GO" id="GO:0003677">
    <property type="term" value="F:DNA binding"/>
    <property type="evidence" value="ECO:0007669"/>
    <property type="project" value="UniProtKB-KW"/>
</dbReference>
<dbReference type="InterPro" id="IPR041657">
    <property type="entry name" value="HTH_17"/>
</dbReference>
<keyword evidence="3" id="KW-1185">Reference proteome</keyword>
<reference evidence="2 3" key="1">
    <citation type="submission" date="2017-09" db="EMBL/GenBank/DDBJ databases">
        <title>Comparative genomics of rhizobia isolated from Phaseolus vulgaris in China.</title>
        <authorList>
            <person name="Tong W."/>
        </authorList>
    </citation>
    <scope>NUCLEOTIDE SEQUENCE [LARGE SCALE GENOMIC DNA]</scope>
    <source>
        <strain evidence="2 3">FH14</strain>
    </source>
</reference>
<organism evidence="2 3">
    <name type="scientific">Rhizobium hidalgonense</name>
    <dbReference type="NCBI Taxonomy" id="1538159"/>
    <lineage>
        <taxon>Bacteria</taxon>
        <taxon>Pseudomonadati</taxon>
        <taxon>Pseudomonadota</taxon>
        <taxon>Alphaproteobacteria</taxon>
        <taxon>Hyphomicrobiales</taxon>
        <taxon>Rhizobiaceae</taxon>
        <taxon>Rhizobium/Agrobacterium group</taxon>
        <taxon>Rhizobium</taxon>
    </lineage>
</organism>
<dbReference type="Gene3D" id="1.10.238.160">
    <property type="match status" value="1"/>
</dbReference>
<proteinExistence type="predicted"/>